<dbReference type="AlphaFoldDB" id="A0A9Q3L8H0"/>
<name>A0A9Q3L8H0_9BASI</name>
<proteinExistence type="predicted"/>
<evidence type="ECO:0000313" key="2">
    <source>
        <dbReference type="Proteomes" id="UP000765509"/>
    </source>
</evidence>
<comment type="caution">
    <text evidence="1">The sequence shown here is derived from an EMBL/GenBank/DDBJ whole genome shotgun (WGS) entry which is preliminary data.</text>
</comment>
<organism evidence="1 2">
    <name type="scientific">Austropuccinia psidii MF-1</name>
    <dbReference type="NCBI Taxonomy" id="1389203"/>
    <lineage>
        <taxon>Eukaryota</taxon>
        <taxon>Fungi</taxon>
        <taxon>Dikarya</taxon>
        <taxon>Basidiomycota</taxon>
        <taxon>Pucciniomycotina</taxon>
        <taxon>Pucciniomycetes</taxon>
        <taxon>Pucciniales</taxon>
        <taxon>Sphaerophragmiaceae</taxon>
        <taxon>Austropuccinia</taxon>
    </lineage>
</organism>
<gene>
    <name evidence="1" type="ORF">O181_133327</name>
</gene>
<evidence type="ECO:0000313" key="1">
    <source>
        <dbReference type="EMBL" id="MBW0593612.1"/>
    </source>
</evidence>
<accession>A0A9Q3L8H0</accession>
<dbReference type="Proteomes" id="UP000765509">
    <property type="component" value="Unassembled WGS sequence"/>
</dbReference>
<keyword evidence="2" id="KW-1185">Reference proteome</keyword>
<sequence length="155" mass="17843">MENIDPRIIREELDFEKTIENPIGGNDQNQAKDIPFCLEGEPLEMEFPCFSSTRKDIECSFSTVQNINEANMDESTYQNSINSLSQIDIQQELNQQKALPPEEKSSGEAYNNFNIEKEINSKFKKLKSIRDNSINKFIKNTIHSPNILEKHLSES</sequence>
<dbReference type="EMBL" id="AVOT02155595">
    <property type="protein sequence ID" value="MBW0593612.1"/>
    <property type="molecule type" value="Genomic_DNA"/>
</dbReference>
<protein>
    <submittedName>
        <fullName evidence="1">Uncharacterized protein</fullName>
    </submittedName>
</protein>
<reference evidence="1" key="1">
    <citation type="submission" date="2021-03" db="EMBL/GenBank/DDBJ databases">
        <title>Draft genome sequence of rust myrtle Austropuccinia psidii MF-1, a brazilian biotype.</title>
        <authorList>
            <person name="Quecine M.C."/>
            <person name="Pachon D.M.R."/>
            <person name="Bonatelli M.L."/>
            <person name="Correr F.H."/>
            <person name="Franceschini L.M."/>
            <person name="Leite T.F."/>
            <person name="Margarido G.R.A."/>
            <person name="Almeida C.A."/>
            <person name="Ferrarezi J.A."/>
            <person name="Labate C.A."/>
        </authorList>
    </citation>
    <scope>NUCLEOTIDE SEQUENCE</scope>
    <source>
        <strain evidence="1">MF-1</strain>
    </source>
</reference>